<dbReference type="Pfam" id="PF01636">
    <property type="entry name" value="APH"/>
    <property type="match status" value="1"/>
</dbReference>
<dbReference type="AlphaFoldDB" id="N1QDN2"/>
<evidence type="ECO:0000259" key="1">
    <source>
        <dbReference type="Pfam" id="PF01636"/>
    </source>
</evidence>
<dbReference type="InterPro" id="IPR002575">
    <property type="entry name" value="Aminoglycoside_PTrfase"/>
</dbReference>
<protein>
    <submittedName>
        <fullName evidence="2">Kinase-like protein</fullName>
    </submittedName>
</protein>
<dbReference type="eggNOG" id="ENOG502SNB9">
    <property type="taxonomic scope" value="Eukaryota"/>
</dbReference>
<keyword evidence="2" id="KW-0808">Transferase</keyword>
<proteinExistence type="predicted"/>
<keyword evidence="3" id="KW-1185">Reference proteome</keyword>
<dbReference type="GeneID" id="27905352"/>
<dbReference type="Proteomes" id="UP000016931">
    <property type="component" value="Unassembled WGS sequence"/>
</dbReference>
<feature type="domain" description="Aminoglycoside phosphotransferase" evidence="1">
    <location>
        <begin position="96"/>
        <end position="267"/>
    </location>
</feature>
<sequence>MLLDSIDPVRESLKEVAVNLWTIADHLFLYRQSVQPPDCTSWKDGHGGFFVLSDAKPPTLESLSPIPPIPLVYDVGDSHAVWEMGDAFLKVLIPLSPDTTREHVTLEALHQMNLSFTLPKVLYHGEWNERYYLVVSKIPGQTLSKAWPYMSETCRDQCVDGVVSICKELAATHAEQITGIDGNHVPEQWLADNSPRSPSGTPPKYEFDFRPETFLKNCREVEGMDCSLPFQFYHCDLGPGNIIVDFVADQVVVGVIDWECAGFFPRHWIRTKFRMCSSMDLPEGDTSDWRARMQRKLGEEGFPEVAEAWMVWRGIA</sequence>
<organism evidence="2 3">
    <name type="scientific">Sphaerulina musiva (strain SO2202)</name>
    <name type="common">Poplar stem canker fungus</name>
    <name type="synonym">Septoria musiva</name>
    <dbReference type="NCBI Taxonomy" id="692275"/>
    <lineage>
        <taxon>Eukaryota</taxon>
        <taxon>Fungi</taxon>
        <taxon>Dikarya</taxon>
        <taxon>Ascomycota</taxon>
        <taxon>Pezizomycotina</taxon>
        <taxon>Dothideomycetes</taxon>
        <taxon>Dothideomycetidae</taxon>
        <taxon>Mycosphaerellales</taxon>
        <taxon>Mycosphaerellaceae</taxon>
        <taxon>Sphaerulina</taxon>
    </lineage>
</organism>
<dbReference type="OMA" id="WEIAGYF"/>
<dbReference type="Gene3D" id="3.30.200.150">
    <property type="match status" value="1"/>
</dbReference>
<gene>
    <name evidence="2" type="ORF">SEPMUDRAFT_166257</name>
</gene>
<dbReference type="RefSeq" id="XP_016757721.1">
    <property type="nucleotide sequence ID" value="XM_016908215.1"/>
</dbReference>
<dbReference type="HOGENOM" id="CLU_061423_0_0_1"/>
<dbReference type="SUPFAM" id="SSF56112">
    <property type="entry name" value="Protein kinase-like (PK-like)"/>
    <property type="match status" value="1"/>
</dbReference>
<evidence type="ECO:0000313" key="2">
    <source>
        <dbReference type="EMBL" id="EMF09600.1"/>
    </source>
</evidence>
<dbReference type="Gene3D" id="3.90.1200.10">
    <property type="match status" value="1"/>
</dbReference>
<evidence type="ECO:0000313" key="3">
    <source>
        <dbReference type="Proteomes" id="UP000016931"/>
    </source>
</evidence>
<dbReference type="EMBL" id="KB456269">
    <property type="protein sequence ID" value="EMF09600.1"/>
    <property type="molecule type" value="Genomic_DNA"/>
</dbReference>
<dbReference type="PANTHER" id="PTHR21310:SF58">
    <property type="entry name" value="AMINOGLYCOSIDE PHOSPHOTRANSFERASE DOMAIN-CONTAINING PROTEIN"/>
    <property type="match status" value="1"/>
</dbReference>
<dbReference type="PANTHER" id="PTHR21310">
    <property type="entry name" value="AMINOGLYCOSIDE PHOSPHOTRANSFERASE-RELATED-RELATED"/>
    <property type="match status" value="1"/>
</dbReference>
<dbReference type="GO" id="GO:0016301">
    <property type="term" value="F:kinase activity"/>
    <property type="evidence" value="ECO:0007669"/>
    <property type="project" value="UniProtKB-KW"/>
</dbReference>
<name>N1QDN2_SPHMS</name>
<reference evidence="2 3" key="1">
    <citation type="journal article" date="2012" name="PLoS Pathog.">
        <title>Diverse lifestyles and strategies of plant pathogenesis encoded in the genomes of eighteen Dothideomycetes fungi.</title>
        <authorList>
            <person name="Ohm R.A."/>
            <person name="Feau N."/>
            <person name="Henrissat B."/>
            <person name="Schoch C.L."/>
            <person name="Horwitz B.A."/>
            <person name="Barry K.W."/>
            <person name="Condon B.J."/>
            <person name="Copeland A.C."/>
            <person name="Dhillon B."/>
            <person name="Glaser F."/>
            <person name="Hesse C.N."/>
            <person name="Kosti I."/>
            <person name="LaButti K."/>
            <person name="Lindquist E.A."/>
            <person name="Lucas S."/>
            <person name="Salamov A.A."/>
            <person name="Bradshaw R.E."/>
            <person name="Ciuffetti L."/>
            <person name="Hamelin R.C."/>
            <person name="Kema G.H.J."/>
            <person name="Lawrence C."/>
            <person name="Scott J.A."/>
            <person name="Spatafora J.W."/>
            <person name="Turgeon B.G."/>
            <person name="de Wit P.J.G.M."/>
            <person name="Zhong S."/>
            <person name="Goodwin S.B."/>
            <person name="Grigoriev I.V."/>
        </authorList>
    </citation>
    <scope>NUCLEOTIDE SEQUENCE [LARGE SCALE GENOMIC DNA]</scope>
    <source>
        <strain evidence="2 3">SO2202</strain>
    </source>
</reference>
<dbReference type="InterPro" id="IPR051678">
    <property type="entry name" value="AGP_Transferase"/>
</dbReference>
<dbReference type="InterPro" id="IPR011009">
    <property type="entry name" value="Kinase-like_dom_sf"/>
</dbReference>
<dbReference type="OrthoDB" id="5404599at2759"/>
<accession>N1QDN2</accession>
<keyword evidence="2" id="KW-0418">Kinase</keyword>